<feature type="signal peptide" evidence="2">
    <location>
        <begin position="1"/>
        <end position="20"/>
    </location>
</feature>
<keyword evidence="4" id="KW-1185">Reference proteome</keyword>
<evidence type="ECO:0008006" key="5">
    <source>
        <dbReference type="Google" id="ProtNLM"/>
    </source>
</evidence>
<protein>
    <recommendedName>
        <fullName evidence="5">GPI anchored serine-rich protein</fullName>
    </recommendedName>
</protein>
<sequence length="146" mass="13740">MHSAALVPLVAAAAATLVAGHGSSDTITETATSTRFLTVTECHPAVTDCPAASPSNPAVQPSAPLAGPVSVETPAVVSVPASAPPASWSGSNSTSGAGAAVPSGQVTVQPSDKPLPTVPAGGANGVHPHTGVVAAAVAAAALLAAC</sequence>
<accession>A0A0F7ZN36</accession>
<evidence type="ECO:0000313" key="3">
    <source>
        <dbReference type="EMBL" id="KJZ73065.1"/>
    </source>
</evidence>
<organism evidence="3 4">
    <name type="scientific">Hirsutella minnesotensis 3608</name>
    <dbReference type="NCBI Taxonomy" id="1043627"/>
    <lineage>
        <taxon>Eukaryota</taxon>
        <taxon>Fungi</taxon>
        <taxon>Dikarya</taxon>
        <taxon>Ascomycota</taxon>
        <taxon>Pezizomycotina</taxon>
        <taxon>Sordariomycetes</taxon>
        <taxon>Hypocreomycetidae</taxon>
        <taxon>Hypocreales</taxon>
        <taxon>Ophiocordycipitaceae</taxon>
        <taxon>Hirsutella</taxon>
    </lineage>
</organism>
<reference evidence="3 4" key="1">
    <citation type="journal article" date="2014" name="Genome Biol. Evol.">
        <title>Comparative genomics and transcriptomics analyses reveal divergent lifestyle features of nematode endoparasitic fungus Hirsutella minnesotensis.</title>
        <authorList>
            <person name="Lai Y."/>
            <person name="Liu K."/>
            <person name="Zhang X."/>
            <person name="Zhang X."/>
            <person name="Li K."/>
            <person name="Wang N."/>
            <person name="Shu C."/>
            <person name="Wu Y."/>
            <person name="Wang C."/>
            <person name="Bushley K.E."/>
            <person name="Xiang M."/>
            <person name="Liu X."/>
        </authorList>
    </citation>
    <scope>NUCLEOTIDE SEQUENCE [LARGE SCALE GENOMIC DNA]</scope>
    <source>
        <strain evidence="3 4">3608</strain>
    </source>
</reference>
<dbReference type="AlphaFoldDB" id="A0A0F7ZN36"/>
<evidence type="ECO:0000256" key="1">
    <source>
        <dbReference type="SAM" id="MobiDB-lite"/>
    </source>
</evidence>
<name>A0A0F7ZN36_9HYPO</name>
<proteinExistence type="predicted"/>
<evidence type="ECO:0000313" key="4">
    <source>
        <dbReference type="Proteomes" id="UP000054481"/>
    </source>
</evidence>
<dbReference type="Proteomes" id="UP000054481">
    <property type="component" value="Unassembled WGS sequence"/>
</dbReference>
<gene>
    <name evidence="3" type="ORF">HIM_07637</name>
</gene>
<dbReference type="EMBL" id="KQ030539">
    <property type="protein sequence ID" value="KJZ73065.1"/>
    <property type="molecule type" value="Genomic_DNA"/>
</dbReference>
<feature type="compositionally biased region" description="Low complexity" evidence="1">
    <location>
        <begin position="80"/>
        <end position="100"/>
    </location>
</feature>
<feature type="region of interest" description="Disordered" evidence="1">
    <location>
        <begin position="80"/>
        <end position="122"/>
    </location>
</feature>
<feature type="chain" id="PRO_5002526101" description="GPI anchored serine-rich protein" evidence="2">
    <location>
        <begin position="21"/>
        <end position="146"/>
    </location>
</feature>
<evidence type="ECO:0000256" key="2">
    <source>
        <dbReference type="SAM" id="SignalP"/>
    </source>
</evidence>
<keyword evidence="2" id="KW-0732">Signal</keyword>